<dbReference type="InterPro" id="IPR012340">
    <property type="entry name" value="NA-bd_OB-fold"/>
</dbReference>
<dbReference type="SUPFAM" id="SSF46929">
    <property type="entry name" value="DNA helicase RuvA subunit, C-terminal domain"/>
    <property type="match status" value="1"/>
</dbReference>
<keyword evidence="1 6" id="KW-0963">Cytoplasm</keyword>
<evidence type="ECO:0000256" key="3">
    <source>
        <dbReference type="ARBA" id="ARBA00023125"/>
    </source>
</evidence>
<dbReference type="SUPFAM" id="SSF50249">
    <property type="entry name" value="Nucleic acid-binding proteins"/>
    <property type="match status" value="1"/>
</dbReference>
<dbReference type="eggNOG" id="COG0632">
    <property type="taxonomic scope" value="Bacteria"/>
</dbReference>
<feature type="region of interest" description="Domain III" evidence="6">
    <location>
        <begin position="133"/>
        <end position="179"/>
    </location>
</feature>
<dbReference type="Gene3D" id="1.10.150.20">
    <property type="entry name" value="5' to 3' exonuclease, C-terminal subdomain"/>
    <property type="match status" value="1"/>
</dbReference>
<comment type="caution">
    <text evidence="6">Lacks conserved residue(s) required for the propagation of feature annotation.</text>
</comment>
<keyword evidence="7" id="KW-0175">Coiled coil</keyword>
<evidence type="ECO:0000256" key="2">
    <source>
        <dbReference type="ARBA" id="ARBA00022763"/>
    </source>
</evidence>
<keyword evidence="4 6" id="KW-0233">DNA recombination</keyword>
<keyword evidence="3 6" id="KW-0238">DNA-binding</keyword>
<dbReference type="GO" id="GO:0006281">
    <property type="term" value="P:DNA repair"/>
    <property type="evidence" value="ECO:0007669"/>
    <property type="project" value="UniProtKB-UniRule"/>
</dbReference>
<dbReference type="InterPro" id="IPR011114">
    <property type="entry name" value="RuvA_C"/>
</dbReference>
<dbReference type="Pfam" id="PF01330">
    <property type="entry name" value="RuvA_N"/>
    <property type="match status" value="1"/>
</dbReference>
<keyword evidence="5 6" id="KW-0234">DNA repair</keyword>
<comment type="domain">
    <text evidence="6">Has three domains with a flexible linker between the domains II and III and assumes an 'L' shape. Domain III is highly mobile and contacts RuvB.</text>
</comment>
<dbReference type="GO" id="GO:0006310">
    <property type="term" value="P:DNA recombination"/>
    <property type="evidence" value="ECO:0007669"/>
    <property type="project" value="UniProtKB-UniRule"/>
</dbReference>
<dbReference type="PaxDb" id="123214-PERMA_1583"/>
<gene>
    <name evidence="6 10" type="primary">ruvA</name>
    <name evidence="10" type="ordered locus">PERMA_1583</name>
</gene>
<organism evidence="10 11">
    <name type="scientific">Persephonella marina (strain DSM 14350 / EX-H1)</name>
    <dbReference type="NCBI Taxonomy" id="123214"/>
    <lineage>
        <taxon>Bacteria</taxon>
        <taxon>Pseudomonadati</taxon>
        <taxon>Aquificota</taxon>
        <taxon>Aquificia</taxon>
        <taxon>Aquificales</taxon>
        <taxon>Hydrogenothermaceae</taxon>
        <taxon>Persephonella</taxon>
    </lineage>
</organism>
<dbReference type="SUPFAM" id="SSF47781">
    <property type="entry name" value="RuvA domain 2-like"/>
    <property type="match status" value="1"/>
</dbReference>
<proteinExistence type="inferred from homology"/>
<feature type="coiled-coil region" evidence="7">
    <location>
        <begin position="111"/>
        <end position="178"/>
    </location>
</feature>
<dbReference type="GO" id="GO:0016787">
    <property type="term" value="F:hydrolase activity"/>
    <property type="evidence" value="ECO:0007669"/>
    <property type="project" value="UniProtKB-KW"/>
</dbReference>
<protein>
    <recommendedName>
        <fullName evidence="6">Holliday junction branch migration complex subunit RuvA</fullName>
    </recommendedName>
</protein>
<dbReference type="GO" id="GO:0000400">
    <property type="term" value="F:four-way junction DNA binding"/>
    <property type="evidence" value="ECO:0007669"/>
    <property type="project" value="UniProtKB-UniRule"/>
</dbReference>
<evidence type="ECO:0000256" key="7">
    <source>
        <dbReference type="SAM" id="Coils"/>
    </source>
</evidence>
<accession>C0QRQ4</accession>
<dbReference type="Pfam" id="PF14520">
    <property type="entry name" value="HHH_5"/>
    <property type="match status" value="1"/>
</dbReference>
<dbReference type="OrthoDB" id="5293449at2"/>
<dbReference type="GO" id="GO:0005737">
    <property type="term" value="C:cytoplasm"/>
    <property type="evidence" value="ECO:0007669"/>
    <property type="project" value="UniProtKB-SubCell"/>
</dbReference>
<keyword evidence="10" id="KW-0547">Nucleotide-binding</keyword>
<dbReference type="STRING" id="123214.PERMA_1583"/>
<dbReference type="Pfam" id="PF07499">
    <property type="entry name" value="RuvA_C"/>
    <property type="match status" value="1"/>
</dbReference>
<evidence type="ECO:0000259" key="9">
    <source>
        <dbReference type="Pfam" id="PF07499"/>
    </source>
</evidence>
<dbReference type="GO" id="GO:0009378">
    <property type="term" value="F:four-way junction helicase activity"/>
    <property type="evidence" value="ECO:0007669"/>
    <property type="project" value="InterPro"/>
</dbReference>
<dbReference type="HOGENOM" id="CLU_087936_2_1_0"/>
<evidence type="ECO:0000256" key="6">
    <source>
        <dbReference type="HAMAP-Rule" id="MF_00031"/>
    </source>
</evidence>
<evidence type="ECO:0000313" key="10">
    <source>
        <dbReference type="EMBL" id="ACO04022.1"/>
    </source>
</evidence>
<keyword evidence="2 6" id="KW-0227">DNA damage</keyword>
<evidence type="ECO:0000256" key="1">
    <source>
        <dbReference type="ARBA" id="ARBA00022490"/>
    </source>
</evidence>
<dbReference type="AlphaFoldDB" id="C0QRQ4"/>
<dbReference type="Gene3D" id="2.40.50.140">
    <property type="entry name" value="Nucleic acid-binding proteins"/>
    <property type="match status" value="1"/>
</dbReference>
<dbReference type="RefSeq" id="WP_012676260.1">
    <property type="nucleotide sequence ID" value="NC_012440.1"/>
</dbReference>
<feature type="domain" description="DNA helicase Holliday junction RuvA type" evidence="8">
    <location>
        <begin position="1"/>
        <end position="55"/>
    </location>
</feature>
<dbReference type="Proteomes" id="UP000001366">
    <property type="component" value="Chromosome"/>
</dbReference>
<comment type="subcellular location">
    <subcellularLocation>
        <location evidence="6">Cytoplasm</location>
    </subcellularLocation>
</comment>
<keyword evidence="10" id="KW-0067">ATP-binding</keyword>
<keyword evidence="10" id="KW-0378">Hydrolase</keyword>
<feature type="domain" description="Holliday junction DNA helicase RuvA C-terminal" evidence="9">
    <location>
        <begin position="133"/>
        <end position="175"/>
    </location>
</feature>
<dbReference type="InterPro" id="IPR000085">
    <property type="entry name" value="RuvA"/>
</dbReference>
<dbReference type="KEGG" id="pmx:PERMA_1583"/>
<evidence type="ECO:0000259" key="8">
    <source>
        <dbReference type="Pfam" id="PF01330"/>
    </source>
</evidence>
<dbReference type="GO" id="GO:0048476">
    <property type="term" value="C:Holliday junction resolvase complex"/>
    <property type="evidence" value="ECO:0007669"/>
    <property type="project" value="UniProtKB-UniRule"/>
</dbReference>
<dbReference type="InterPro" id="IPR036267">
    <property type="entry name" value="RuvA_C_sf"/>
</dbReference>
<comment type="similarity">
    <text evidence="6">Belongs to the RuvA family.</text>
</comment>
<dbReference type="InterPro" id="IPR013849">
    <property type="entry name" value="DNA_helicase_Holl-junc_RuvA_I"/>
</dbReference>
<sequence>MIEFLKGKIKHKKDDIYIIDLGTVALRFRSPSDLKDQSVVFIEMFIKDDRVELYGFKTPEEREIFNRLLSINGVGVKHALSILRSFSPERFFEIVENRDITTLTTAQGVGKKTAQRIVLELQGKLDFIENELLKDLVDALTGLGFDKKRVLSVAKDVLKETDNLEKALKLALQKLAEKG</sequence>
<dbReference type="GO" id="GO:0005524">
    <property type="term" value="F:ATP binding"/>
    <property type="evidence" value="ECO:0007669"/>
    <property type="project" value="InterPro"/>
</dbReference>
<dbReference type="EMBL" id="CP001230">
    <property type="protein sequence ID" value="ACO04022.1"/>
    <property type="molecule type" value="Genomic_DNA"/>
</dbReference>
<reference evidence="10 11" key="1">
    <citation type="journal article" date="2009" name="J. Bacteriol.">
        <title>Complete and draft genome sequences of six members of the Aquificales.</title>
        <authorList>
            <person name="Reysenbach A.L."/>
            <person name="Hamamura N."/>
            <person name="Podar M."/>
            <person name="Griffiths E."/>
            <person name="Ferreira S."/>
            <person name="Hochstein R."/>
            <person name="Heidelberg J."/>
            <person name="Johnson J."/>
            <person name="Mead D."/>
            <person name="Pohorille A."/>
            <person name="Sarmiento M."/>
            <person name="Schweighofer K."/>
            <person name="Seshadri R."/>
            <person name="Voytek M.A."/>
        </authorList>
    </citation>
    <scope>NUCLEOTIDE SEQUENCE [LARGE SCALE GENOMIC DNA]</scope>
    <source>
        <strain evidence="11">DSM 14350 / EX-H1</strain>
    </source>
</reference>
<keyword evidence="10" id="KW-0347">Helicase</keyword>
<evidence type="ECO:0000256" key="4">
    <source>
        <dbReference type="ARBA" id="ARBA00023172"/>
    </source>
</evidence>
<dbReference type="GO" id="GO:0009379">
    <property type="term" value="C:Holliday junction helicase complex"/>
    <property type="evidence" value="ECO:0007669"/>
    <property type="project" value="InterPro"/>
</dbReference>
<evidence type="ECO:0000256" key="5">
    <source>
        <dbReference type="ARBA" id="ARBA00023204"/>
    </source>
</evidence>
<comment type="function">
    <text evidence="6">The RuvA-RuvB-RuvC complex processes Holliday junction (HJ) DNA during genetic recombination and DNA repair, while the RuvA-RuvB complex plays an important role in the rescue of blocked DNA replication forks via replication fork reversal (RFR). RuvA specifically binds to HJ cruciform DNA, conferring on it an open structure. The RuvB hexamer acts as an ATP-dependent pump, pulling dsDNA into and through the RuvAB complex. HJ branch migration allows RuvC to scan DNA until it finds its consensus sequence, where it cleaves and resolves the cruciform DNA.</text>
</comment>
<dbReference type="CDD" id="cd14332">
    <property type="entry name" value="UBA_RuvA_C"/>
    <property type="match status" value="1"/>
</dbReference>
<comment type="subunit">
    <text evidence="6">Homotetramer. Forms an RuvA(8)-RuvB(12)-Holliday junction (HJ) complex. HJ DNA is sandwiched between 2 RuvA tetramers; dsDNA enters through RuvA and exits via RuvB. An RuvB hexamer assembles on each DNA strand where it exits the tetramer. Each RuvB hexamer is contacted by two RuvA subunits (via domain III) on 2 adjacent RuvB subunits; this complex drives branch migration. In the full resolvosome a probable DNA-RuvA(4)-RuvB(12)-RuvC(2) complex forms which resolves the HJ.</text>
</comment>
<keyword evidence="11" id="KW-1185">Reference proteome</keyword>
<dbReference type="NCBIfam" id="TIGR00084">
    <property type="entry name" value="ruvA"/>
    <property type="match status" value="1"/>
</dbReference>
<dbReference type="HAMAP" id="MF_00031">
    <property type="entry name" value="DNA_HJ_migration_RuvA"/>
    <property type="match status" value="1"/>
</dbReference>
<dbReference type="InterPro" id="IPR010994">
    <property type="entry name" value="RuvA_2-like"/>
</dbReference>
<evidence type="ECO:0000313" key="11">
    <source>
        <dbReference type="Proteomes" id="UP000001366"/>
    </source>
</evidence>
<name>C0QRQ4_PERMH</name>